<gene>
    <name evidence="4" type="ORF">NM203_28905</name>
</gene>
<dbReference type="PANTHER" id="PTHR43046">
    <property type="entry name" value="GDP-MANNOSE MANNOSYL HYDROLASE"/>
    <property type="match status" value="1"/>
</dbReference>
<feature type="domain" description="Nudix hydrolase" evidence="3">
    <location>
        <begin position="7"/>
        <end position="134"/>
    </location>
</feature>
<dbReference type="InterPro" id="IPR000086">
    <property type="entry name" value="NUDIX_hydrolase_dom"/>
</dbReference>
<keyword evidence="5" id="KW-1185">Reference proteome</keyword>
<dbReference type="Gene3D" id="3.90.79.10">
    <property type="entry name" value="Nucleoside Triphosphate Pyrophosphohydrolase"/>
    <property type="match status" value="1"/>
</dbReference>
<evidence type="ECO:0000256" key="2">
    <source>
        <dbReference type="ARBA" id="ARBA00022801"/>
    </source>
</evidence>
<dbReference type="SUPFAM" id="SSF55811">
    <property type="entry name" value="Nudix"/>
    <property type="match status" value="1"/>
</dbReference>
<dbReference type="EMBL" id="JANDBD010000015">
    <property type="protein sequence ID" value="MCP9276214.1"/>
    <property type="molecule type" value="Genomic_DNA"/>
</dbReference>
<dbReference type="PROSITE" id="PS51462">
    <property type="entry name" value="NUDIX"/>
    <property type="match status" value="1"/>
</dbReference>
<dbReference type="CDD" id="cd04690">
    <property type="entry name" value="NUDIX_Hydrolase"/>
    <property type="match status" value="1"/>
</dbReference>
<evidence type="ECO:0000259" key="3">
    <source>
        <dbReference type="PROSITE" id="PS51462"/>
    </source>
</evidence>
<comment type="caution">
    <text evidence="4">The sequence shown here is derived from an EMBL/GenBank/DDBJ whole genome shotgun (WGS) entry which is preliminary data.</text>
</comment>
<dbReference type="PROSITE" id="PS00893">
    <property type="entry name" value="NUDIX_BOX"/>
    <property type="match status" value="1"/>
</dbReference>
<dbReference type="PANTHER" id="PTHR43046:SF2">
    <property type="entry name" value="8-OXO-DGTP DIPHOSPHATASE-RELATED"/>
    <property type="match status" value="1"/>
</dbReference>
<dbReference type="InterPro" id="IPR015797">
    <property type="entry name" value="NUDIX_hydrolase-like_dom_sf"/>
</dbReference>
<reference evidence="4 5" key="1">
    <citation type="submission" date="2022-06" db="EMBL/GenBank/DDBJ databases">
        <title>Mycolicibacterium sp. CAU 1645 isolated from seawater.</title>
        <authorList>
            <person name="Kim W."/>
        </authorList>
    </citation>
    <scope>NUCLEOTIDE SEQUENCE [LARGE SCALE GENOMIC DNA]</scope>
    <source>
        <strain evidence="4 5">CAU 1645</strain>
    </source>
</reference>
<dbReference type="InterPro" id="IPR020084">
    <property type="entry name" value="NUDIX_hydrolase_CS"/>
</dbReference>
<dbReference type="RefSeq" id="WP_255064149.1">
    <property type="nucleotide sequence ID" value="NZ_JANDBD010000015.1"/>
</dbReference>
<evidence type="ECO:0000313" key="4">
    <source>
        <dbReference type="EMBL" id="MCP9276214.1"/>
    </source>
</evidence>
<sequence>MTDSTPTVIRVAAAVIVDDFGRILLVRKRGTAAFMQPGGKIRPGETPVEALHREVTEELDVGIVAESVRFLGRHVAPAANEPDHTVEAELFLVRPIGTPQASAEIDELLWVDPAAPGDIELAPLTRNAVLTLVCE</sequence>
<dbReference type="Proteomes" id="UP001651690">
    <property type="component" value="Unassembled WGS sequence"/>
</dbReference>
<name>A0ABT1MAM3_9MYCO</name>
<comment type="cofactor">
    <cofactor evidence="1">
        <name>Mg(2+)</name>
        <dbReference type="ChEBI" id="CHEBI:18420"/>
    </cofactor>
</comment>
<evidence type="ECO:0000313" key="5">
    <source>
        <dbReference type="Proteomes" id="UP001651690"/>
    </source>
</evidence>
<protein>
    <submittedName>
        <fullName evidence="4">NUDIX domain-containing protein</fullName>
    </submittedName>
</protein>
<proteinExistence type="predicted"/>
<dbReference type="Pfam" id="PF00293">
    <property type="entry name" value="NUDIX"/>
    <property type="match status" value="1"/>
</dbReference>
<evidence type="ECO:0000256" key="1">
    <source>
        <dbReference type="ARBA" id="ARBA00001946"/>
    </source>
</evidence>
<keyword evidence="2" id="KW-0378">Hydrolase</keyword>
<accession>A0ABT1MAM3</accession>
<organism evidence="4 5">
    <name type="scientific">Mycolicibacterium arenosum</name>
    <dbReference type="NCBI Taxonomy" id="2952157"/>
    <lineage>
        <taxon>Bacteria</taxon>
        <taxon>Bacillati</taxon>
        <taxon>Actinomycetota</taxon>
        <taxon>Actinomycetes</taxon>
        <taxon>Mycobacteriales</taxon>
        <taxon>Mycobacteriaceae</taxon>
        <taxon>Mycolicibacterium</taxon>
    </lineage>
</organism>